<comment type="caution">
    <text evidence="2">The sequence shown here is derived from an EMBL/GenBank/DDBJ whole genome shotgun (WGS) entry which is preliminary data.</text>
</comment>
<feature type="region of interest" description="Disordered" evidence="1">
    <location>
        <begin position="1"/>
        <end position="37"/>
    </location>
</feature>
<protein>
    <submittedName>
        <fullName evidence="2">Uncharacterized protein</fullName>
    </submittedName>
</protein>
<evidence type="ECO:0000256" key="1">
    <source>
        <dbReference type="SAM" id="MobiDB-lite"/>
    </source>
</evidence>
<accession>A0A822FF30</accession>
<feature type="compositionally biased region" description="Polar residues" evidence="1">
    <location>
        <begin position="1"/>
        <end position="21"/>
    </location>
</feature>
<sequence>PRPNGTKVSRSRNQGSNSIGKESTTDDTECTESPRKV</sequence>
<organism evidence="2 3">
    <name type="scientific">Rotaria socialis</name>
    <dbReference type="NCBI Taxonomy" id="392032"/>
    <lineage>
        <taxon>Eukaryota</taxon>
        <taxon>Metazoa</taxon>
        <taxon>Spiralia</taxon>
        <taxon>Gnathifera</taxon>
        <taxon>Rotifera</taxon>
        <taxon>Eurotatoria</taxon>
        <taxon>Bdelloidea</taxon>
        <taxon>Philodinida</taxon>
        <taxon>Philodinidae</taxon>
        <taxon>Rotaria</taxon>
    </lineage>
</organism>
<gene>
    <name evidence="2" type="ORF">QYT958_LOCUS45923</name>
</gene>
<name>A0A822FF30_9BILA</name>
<reference evidence="2" key="1">
    <citation type="submission" date="2021-02" db="EMBL/GenBank/DDBJ databases">
        <authorList>
            <person name="Nowell W R."/>
        </authorList>
    </citation>
    <scope>NUCLEOTIDE SEQUENCE</scope>
</reference>
<proteinExistence type="predicted"/>
<dbReference type="EMBL" id="CAJOBR010079107">
    <property type="protein sequence ID" value="CAF5118858.1"/>
    <property type="molecule type" value="Genomic_DNA"/>
</dbReference>
<dbReference type="Proteomes" id="UP000663848">
    <property type="component" value="Unassembled WGS sequence"/>
</dbReference>
<evidence type="ECO:0000313" key="2">
    <source>
        <dbReference type="EMBL" id="CAF5118858.1"/>
    </source>
</evidence>
<dbReference type="AlphaFoldDB" id="A0A822FF30"/>
<feature type="non-terminal residue" evidence="2">
    <location>
        <position position="1"/>
    </location>
</feature>
<evidence type="ECO:0000313" key="3">
    <source>
        <dbReference type="Proteomes" id="UP000663848"/>
    </source>
</evidence>